<keyword evidence="2" id="KW-1185">Reference proteome</keyword>
<accession>F3KTC4</accession>
<dbReference type="STRING" id="887062.HGR_08524"/>
<protein>
    <submittedName>
        <fullName evidence="1">Uncharacterized protein</fullName>
    </submittedName>
</protein>
<dbReference type="RefSeq" id="WP_006297757.1">
    <property type="nucleotide sequence ID" value="NZ_AEGR01000055.1"/>
</dbReference>
<dbReference type="Proteomes" id="UP000016368">
    <property type="component" value="Unassembled WGS sequence"/>
</dbReference>
<gene>
    <name evidence="1" type="ORF">HGR_08524</name>
</gene>
<evidence type="ECO:0000313" key="2">
    <source>
        <dbReference type="Proteomes" id="UP000016368"/>
    </source>
</evidence>
<dbReference type="EMBL" id="AEGR01000055">
    <property type="protein sequence ID" value="EGI77025.1"/>
    <property type="molecule type" value="Genomic_DNA"/>
</dbReference>
<dbReference type="AlphaFoldDB" id="F3KTC4"/>
<reference evidence="1 2" key="1">
    <citation type="journal article" date="2011" name="EMBO J.">
        <title>Structural diversity of bacterial flagellar motors.</title>
        <authorList>
            <person name="Chen S."/>
            <person name="Beeby M."/>
            <person name="Murphy G.E."/>
            <person name="Leadbetter J.R."/>
            <person name="Hendrixson D.R."/>
            <person name="Briegel A."/>
            <person name="Li Z."/>
            <person name="Shi J."/>
            <person name="Tocheva E.I."/>
            <person name="Muller A."/>
            <person name="Dobro M.J."/>
            <person name="Jensen G.J."/>
        </authorList>
    </citation>
    <scope>NUCLEOTIDE SEQUENCE [LARGE SCALE GENOMIC DNA]</scope>
    <source>
        <strain evidence="1 2">ATCC 19624</strain>
    </source>
</reference>
<comment type="caution">
    <text evidence="1">The sequence shown here is derived from an EMBL/GenBank/DDBJ whole genome shotgun (WGS) entry which is preliminary data.</text>
</comment>
<evidence type="ECO:0000313" key="1">
    <source>
        <dbReference type="EMBL" id="EGI77025.1"/>
    </source>
</evidence>
<dbReference type="InterPro" id="IPR046494">
    <property type="entry name" value="DUF6587"/>
</dbReference>
<dbReference type="eggNOG" id="ENOG5033NF4">
    <property type="taxonomic scope" value="Bacteria"/>
</dbReference>
<dbReference type="OrthoDB" id="9154863at2"/>
<sequence>MQTIVVALIVIACFAYAAQALMPTVLRRGLARWLAAWSHWPAPLATRLQRAARAPMTGCACEGCDRSAPGAKAAATSVARVPDAPQPVHVLRRRS</sequence>
<dbReference type="Pfam" id="PF20228">
    <property type="entry name" value="DUF6587"/>
    <property type="match status" value="1"/>
</dbReference>
<proteinExistence type="predicted"/>
<name>F3KTC4_9BURK</name>
<organism evidence="1 2">
    <name type="scientific">Hylemonella gracilis ATCC 19624</name>
    <dbReference type="NCBI Taxonomy" id="887062"/>
    <lineage>
        <taxon>Bacteria</taxon>
        <taxon>Pseudomonadati</taxon>
        <taxon>Pseudomonadota</taxon>
        <taxon>Betaproteobacteria</taxon>
        <taxon>Burkholderiales</taxon>
        <taxon>Comamonadaceae</taxon>
        <taxon>Hylemonella</taxon>
    </lineage>
</organism>